<dbReference type="InterPro" id="IPR051673">
    <property type="entry name" value="SSDNA_exonuclease_RecJ"/>
</dbReference>
<dbReference type="Gene3D" id="3.90.1640.30">
    <property type="match status" value="1"/>
</dbReference>
<comment type="similarity">
    <text evidence="1">Belongs to the RecJ family.</text>
</comment>
<evidence type="ECO:0000256" key="3">
    <source>
        <dbReference type="ARBA" id="ARBA00022722"/>
    </source>
</evidence>
<feature type="domain" description="RecJ OB" evidence="8">
    <location>
        <begin position="430"/>
        <end position="536"/>
    </location>
</feature>
<keyword evidence="3" id="KW-0540">Nuclease</keyword>
<dbReference type="PANTHER" id="PTHR30255:SF2">
    <property type="entry name" value="SINGLE-STRANDED-DNA-SPECIFIC EXONUCLEASE RECJ"/>
    <property type="match status" value="1"/>
</dbReference>
<dbReference type="GO" id="GO:0006310">
    <property type="term" value="P:DNA recombination"/>
    <property type="evidence" value="ECO:0007669"/>
    <property type="project" value="InterPro"/>
</dbReference>
<evidence type="ECO:0000256" key="5">
    <source>
        <dbReference type="ARBA" id="ARBA00022839"/>
    </source>
</evidence>
<reference evidence="9 10" key="1">
    <citation type="journal article" date="2016" name="Nat. Commun.">
        <title>Thousands of microbial genomes shed light on interconnected biogeochemical processes in an aquifer system.</title>
        <authorList>
            <person name="Anantharaman K."/>
            <person name="Brown C.T."/>
            <person name="Hug L.A."/>
            <person name="Sharon I."/>
            <person name="Castelle C.J."/>
            <person name="Probst A.J."/>
            <person name="Thomas B.C."/>
            <person name="Singh A."/>
            <person name="Wilkins M.J."/>
            <person name="Karaoz U."/>
            <person name="Brodie E.L."/>
            <person name="Williams K.H."/>
            <person name="Hubbard S.S."/>
            <person name="Banfield J.F."/>
        </authorList>
    </citation>
    <scope>NUCLEOTIDE SEQUENCE [LARGE SCALE GENOMIC DNA]</scope>
</reference>
<evidence type="ECO:0000259" key="6">
    <source>
        <dbReference type="Pfam" id="PF01368"/>
    </source>
</evidence>
<dbReference type="GO" id="GO:0008409">
    <property type="term" value="F:5'-3' exonuclease activity"/>
    <property type="evidence" value="ECO:0007669"/>
    <property type="project" value="InterPro"/>
</dbReference>
<evidence type="ECO:0000259" key="8">
    <source>
        <dbReference type="Pfam" id="PF17768"/>
    </source>
</evidence>
<protein>
    <recommendedName>
        <fullName evidence="2">Single-stranded-DNA-specific exonuclease RecJ</fullName>
    </recommendedName>
</protein>
<proteinExistence type="inferred from homology"/>
<evidence type="ECO:0000313" key="10">
    <source>
        <dbReference type="Proteomes" id="UP000178429"/>
    </source>
</evidence>
<dbReference type="InterPro" id="IPR038763">
    <property type="entry name" value="DHH_sf"/>
</dbReference>
<dbReference type="EMBL" id="MGHL01000006">
    <property type="protein sequence ID" value="OGM70238.1"/>
    <property type="molecule type" value="Genomic_DNA"/>
</dbReference>
<evidence type="ECO:0000259" key="7">
    <source>
        <dbReference type="Pfam" id="PF02272"/>
    </source>
</evidence>
<dbReference type="STRING" id="1802525.A2975_04160"/>
<dbReference type="SUPFAM" id="SSF64182">
    <property type="entry name" value="DHH phosphoesterases"/>
    <property type="match status" value="1"/>
</dbReference>
<evidence type="ECO:0000256" key="2">
    <source>
        <dbReference type="ARBA" id="ARBA00019841"/>
    </source>
</evidence>
<dbReference type="GO" id="GO:0003676">
    <property type="term" value="F:nucleic acid binding"/>
    <property type="evidence" value="ECO:0007669"/>
    <property type="project" value="InterPro"/>
</dbReference>
<comment type="caution">
    <text evidence="9">The sequence shown here is derived from an EMBL/GenBank/DDBJ whole genome shotgun (WGS) entry which is preliminary data.</text>
</comment>
<gene>
    <name evidence="9" type="ORF">A2975_04160</name>
</gene>
<dbReference type="Pfam" id="PF01368">
    <property type="entry name" value="DHH"/>
    <property type="match status" value="1"/>
</dbReference>
<keyword evidence="5 9" id="KW-0269">Exonuclease</keyword>
<sequence>MQWEVKKSITSSKSSASRIVEILLENRGVKNSQEFFNPKHPKDLTLKELGISSGEVKKAAARIKKAIKAKEKIIVYGDYDADGVCATAIAWEALHSLGADVMPYIPERFSEGYGLNKDSIRRLADQNPGLKLILTVDNGIVAHKGVDTANKLGIDVIISDHHQKEKKLPKAYATVHTDKIGGAGLAWILARELGSQSGLELAGIGTIADVLPLIGPNRSFAKYGLNDLNTTQRPGLLELLREAALFPGGVGAYHVGFVIAPRINAMGRLAHALDSLRLLCTPAQSRAQELAQLLGRTNSERQRIVEEVVAHTRGASKDKSFKGVILLAHESYHEGVIGLAAAKLVEAHWRPAVVIAKGSEMSKASARSIPGFNIIAAIRQLSDLIEEGGGHPMAAGFSIKTERISEFHQKLDEIAKPLLTDEVLSRSLTVDTEIGFGSLTQDLAEKIADFDPTGLGNPTPSFATFGVEVLEARSVGGDNKHLKLVLRNQEKVFEAIAFSFGHLAQKLSLGDQIDIAYNLEENVWNGHKSLQLKVRDIRAIGQDS</sequence>
<dbReference type="InterPro" id="IPR003156">
    <property type="entry name" value="DHHA1_dom"/>
</dbReference>
<evidence type="ECO:0000313" key="9">
    <source>
        <dbReference type="EMBL" id="OGM70238.1"/>
    </source>
</evidence>
<feature type="domain" description="DDH" evidence="6">
    <location>
        <begin position="72"/>
        <end position="178"/>
    </location>
</feature>
<dbReference type="InterPro" id="IPR041122">
    <property type="entry name" value="RecJ_OB"/>
</dbReference>
<dbReference type="Pfam" id="PF02272">
    <property type="entry name" value="DHHA1"/>
    <property type="match status" value="1"/>
</dbReference>
<dbReference type="Proteomes" id="UP000178429">
    <property type="component" value="Unassembled WGS sequence"/>
</dbReference>
<evidence type="ECO:0000256" key="1">
    <source>
        <dbReference type="ARBA" id="ARBA00005915"/>
    </source>
</evidence>
<accession>A0A1F8C3L3</accession>
<dbReference type="InterPro" id="IPR004610">
    <property type="entry name" value="RecJ"/>
</dbReference>
<dbReference type="AlphaFoldDB" id="A0A1F8C3L3"/>
<dbReference type="GO" id="GO:0006281">
    <property type="term" value="P:DNA repair"/>
    <property type="evidence" value="ECO:0007669"/>
    <property type="project" value="InterPro"/>
</dbReference>
<dbReference type="PANTHER" id="PTHR30255">
    <property type="entry name" value="SINGLE-STRANDED-DNA-SPECIFIC EXONUCLEASE RECJ"/>
    <property type="match status" value="1"/>
</dbReference>
<evidence type="ECO:0000256" key="4">
    <source>
        <dbReference type="ARBA" id="ARBA00022801"/>
    </source>
</evidence>
<feature type="domain" description="DHHA1" evidence="7">
    <location>
        <begin position="325"/>
        <end position="415"/>
    </location>
</feature>
<dbReference type="NCBIfam" id="TIGR00644">
    <property type="entry name" value="recJ"/>
    <property type="match status" value="1"/>
</dbReference>
<dbReference type="Gene3D" id="2.40.50.460">
    <property type="match status" value="1"/>
</dbReference>
<organism evidence="9 10">
    <name type="scientific">Candidatus Woesebacteria bacterium RIFCSPLOWO2_01_FULL_44_14</name>
    <dbReference type="NCBI Taxonomy" id="1802525"/>
    <lineage>
        <taxon>Bacteria</taxon>
        <taxon>Candidatus Woeseibacteriota</taxon>
    </lineage>
</organism>
<dbReference type="InterPro" id="IPR001667">
    <property type="entry name" value="DDH_dom"/>
</dbReference>
<keyword evidence="4" id="KW-0378">Hydrolase</keyword>
<dbReference type="Pfam" id="PF17768">
    <property type="entry name" value="RecJ_OB"/>
    <property type="match status" value="1"/>
</dbReference>
<name>A0A1F8C3L3_9BACT</name>